<feature type="non-terminal residue" evidence="1">
    <location>
        <position position="1"/>
    </location>
</feature>
<evidence type="ECO:0000313" key="1">
    <source>
        <dbReference type="EMBL" id="PAF11813.1"/>
    </source>
</evidence>
<comment type="caution">
    <text evidence="1">The sequence shown here is derived from an EMBL/GenBank/DDBJ whole genome shotgun (WGS) entry which is preliminary data.</text>
</comment>
<name>A0A268QUQ4_SHOCL</name>
<accession>A0A268QUQ4</accession>
<proteinExistence type="predicted"/>
<reference evidence="1 2" key="1">
    <citation type="submission" date="2017-07" db="EMBL/GenBank/DDBJ databases">
        <title>Isolation and whole genome analysis of endospore-forming bacteria from heroin.</title>
        <authorList>
            <person name="Kalinowski J."/>
            <person name="Ahrens B."/>
            <person name="Al-Dilaimi A."/>
            <person name="Winkler A."/>
            <person name="Wibberg D."/>
            <person name="Schleenbecker U."/>
            <person name="Ruckert C."/>
            <person name="Wolfel R."/>
            <person name="Grass G."/>
        </authorList>
    </citation>
    <scope>NUCLEOTIDE SEQUENCE [LARGE SCALE GENOMIC DNA]</scope>
    <source>
        <strain evidence="1 2">7523-2</strain>
    </source>
</reference>
<organism evidence="1 2">
    <name type="scientific">Shouchella clausii</name>
    <name type="common">Alkalihalobacillus clausii</name>
    <dbReference type="NCBI Taxonomy" id="79880"/>
    <lineage>
        <taxon>Bacteria</taxon>
        <taxon>Bacillati</taxon>
        <taxon>Bacillota</taxon>
        <taxon>Bacilli</taxon>
        <taxon>Bacillales</taxon>
        <taxon>Bacillaceae</taxon>
        <taxon>Shouchella</taxon>
    </lineage>
</organism>
<evidence type="ECO:0000313" key="2">
    <source>
        <dbReference type="Proteomes" id="UP000216133"/>
    </source>
</evidence>
<dbReference type="AlphaFoldDB" id="A0A268QUQ4"/>
<gene>
    <name evidence="1" type="ORF">CHH61_25330</name>
</gene>
<protein>
    <submittedName>
        <fullName evidence="1">Uncharacterized protein</fullName>
    </submittedName>
</protein>
<dbReference type="Proteomes" id="UP000216133">
    <property type="component" value="Unassembled WGS sequence"/>
</dbReference>
<sequence>IVESPYKVRDLGIQVMVEPPTADDPASLPQERINDITQILGTIVRTTINKDAAGEEELTDEAIQDKIVVSVQPF</sequence>
<feature type="non-terminal residue" evidence="1">
    <location>
        <position position="74"/>
    </location>
</feature>
<dbReference type="EMBL" id="NPBS01000745">
    <property type="protein sequence ID" value="PAF11813.1"/>
    <property type="molecule type" value="Genomic_DNA"/>
</dbReference>